<dbReference type="SUPFAM" id="SSF53955">
    <property type="entry name" value="Lysozyme-like"/>
    <property type="match status" value="1"/>
</dbReference>
<comment type="catalytic activity">
    <reaction evidence="16">
        <text>Preferential cleavage: (Ac)2-L-Lys-D-Ala-|-D-Ala. Also transpeptidation of peptidyl-alanyl moieties that are N-acyl substituents of D-alanine.</text>
        <dbReference type="EC" id="3.4.16.4"/>
    </reaction>
</comment>
<keyword evidence="7" id="KW-0808">Transferase</keyword>
<keyword evidence="9" id="KW-0378">Hydrolase</keyword>
<dbReference type="GO" id="GO:0008360">
    <property type="term" value="P:regulation of cell shape"/>
    <property type="evidence" value="ECO:0007669"/>
    <property type="project" value="UniProtKB-KW"/>
</dbReference>
<dbReference type="InterPro" id="IPR036950">
    <property type="entry name" value="PBP_transglycosylase"/>
</dbReference>
<keyword evidence="12" id="KW-1133">Transmembrane helix</keyword>
<evidence type="ECO:0000256" key="11">
    <source>
        <dbReference type="ARBA" id="ARBA00022984"/>
    </source>
</evidence>
<dbReference type="EMBL" id="LELK01000009">
    <property type="protein sequence ID" value="KMM36218.1"/>
    <property type="molecule type" value="Genomic_DNA"/>
</dbReference>
<evidence type="ECO:0000256" key="3">
    <source>
        <dbReference type="ARBA" id="ARBA00022475"/>
    </source>
</evidence>
<evidence type="ECO:0000256" key="12">
    <source>
        <dbReference type="ARBA" id="ARBA00022989"/>
    </source>
</evidence>
<evidence type="ECO:0000256" key="6">
    <source>
        <dbReference type="ARBA" id="ARBA00022676"/>
    </source>
</evidence>
<evidence type="ECO:0000259" key="19">
    <source>
        <dbReference type="Pfam" id="PF00912"/>
    </source>
</evidence>
<evidence type="ECO:0000256" key="13">
    <source>
        <dbReference type="ARBA" id="ARBA00023136"/>
    </source>
</evidence>
<evidence type="ECO:0000259" key="18">
    <source>
        <dbReference type="Pfam" id="PF00905"/>
    </source>
</evidence>
<dbReference type="GO" id="GO:0071555">
    <property type="term" value="P:cell wall organization"/>
    <property type="evidence" value="ECO:0007669"/>
    <property type="project" value="UniProtKB-KW"/>
</dbReference>
<evidence type="ECO:0000256" key="14">
    <source>
        <dbReference type="ARBA" id="ARBA00023268"/>
    </source>
</evidence>
<evidence type="ECO:0000256" key="17">
    <source>
        <dbReference type="ARBA" id="ARBA00049902"/>
    </source>
</evidence>
<dbReference type="Proteomes" id="UP000035996">
    <property type="component" value="Unassembled WGS sequence"/>
</dbReference>
<dbReference type="SUPFAM" id="SSF56601">
    <property type="entry name" value="beta-lactamase/transpeptidase-like"/>
    <property type="match status" value="1"/>
</dbReference>
<keyword evidence="5" id="KW-0645">Protease</keyword>
<dbReference type="InterPro" id="IPR023346">
    <property type="entry name" value="Lysozyme-like_dom_sf"/>
</dbReference>
<dbReference type="InterPro" id="IPR050396">
    <property type="entry name" value="Glycosyltr_51/Transpeptidase"/>
</dbReference>
<keyword evidence="15" id="KW-0961">Cell wall biogenesis/degradation</keyword>
<dbReference type="Pfam" id="PF00912">
    <property type="entry name" value="Transgly"/>
    <property type="match status" value="1"/>
</dbReference>
<reference evidence="20" key="1">
    <citation type="submission" date="2015-06" db="EMBL/GenBank/DDBJ databases">
        <authorList>
            <person name="Liu B."/>
            <person name="Wang J."/>
            <person name="Zhu Y."/>
            <person name="Liu G."/>
            <person name="Chen Q."/>
            <person name="Zheng C."/>
            <person name="Che J."/>
            <person name="Ge C."/>
            <person name="Shi H."/>
            <person name="Pan Z."/>
            <person name="Liu X."/>
        </authorList>
    </citation>
    <scope>NUCLEOTIDE SEQUENCE [LARGE SCALE GENOMIC DNA]</scope>
    <source>
        <strain evidence="20">DSM 16346</strain>
    </source>
</reference>
<comment type="caution">
    <text evidence="20">The sequence shown here is derived from an EMBL/GenBank/DDBJ whole genome shotgun (WGS) entry which is preliminary data.</text>
</comment>
<evidence type="ECO:0000256" key="7">
    <source>
        <dbReference type="ARBA" id="ARBA00022679"/>
    </source>
</evidence>
<keyword evidence="6" id="KW-0328">Glycosyltransferase</keyword>
<name>A0A0J6CSP3_9BACL</name>
<comment type="similarity">
    <text evidence="1">In the C-terminal section; belongs to the transpeptidase family.</text>
</comment>
<dbReference type="GO" id="GO:0009252">
    <property type="term" value="P:peptidoglycan biosynthetic process"/>
    <property type="evidence" value="ECO:0007669"/>
    <property type="project" value="UniProtKB-KW"/>
</dbReference>
<dbReference type="NCBIfam" id="TIGR02074">
    <property type="entry name" value="PBP_1a_fam"/>
    <property type="match status" value="1"/>
</dbReference>
<accession>A0A0J6CSP3</accession>
<dbReference type="GO" id="GO:0008658">
    <property type="term" value="F:penicillin binding"/>
    <property type="evidence" value="ECO:0007669"/>
    <property type="project" value="InterPro"/>
</dbReference>
<dbReference type="InterPro" id="IPR001460">
    <property type="entry name" value="PCN-bd_Tpept"/>
</dbReference>
<evidence type="ECO:0000256" key="10">
    <source>
        <dbReference type="ARBA" id="ARBA00022960"/>
    </source>
</evidence>
<evidence type="ECO:0000256" key="9">
    <source>
        <dbReference type="ARBA" id="ARBA00022801"/>
    </source>
</evidence>
<protein>
    <submittedName>
        <fullName evidence="20">Penicillin-binding protein</fullName>
    </submittedName>
</protein>
<evidence type="ECO:0000256" key="16">
    <source>
        <dbReference type="ARBA" id="ARBA00034000"/>
    </source>
</evidence>
<keyword evidence="14" id="KW-0511">Multifunctional enzyme</keyword>
<evidence type="ECO:0000256" key="2">
    <source>
        <dbReference type="ARBA" id="ARBA00007739"/>
    </source>
</evidence>
<keyword evidence="21" id="KW-1185">Reference proteome</keyword>
<dbReference type="Gene3D" id="3.40.710.10">
    <property type="entry name" value="DD-peptidase/beta-lactamase superfamily"/>
    <property type="match status" value="1"/>
</dbReference>
<dbReference type="Gene3D" id="1.10.3810.10">
    <property type="entry name" value="Biosynthetic peptidoglycan transglycosylase-like"/>
    <property type="match status" value="1"/>
</dbReference>
<feature type="domain" description="Glycosyl transferase family 51" evidence="19">
    <location>
        <begin position="51"/>
        <end position="225"/>
    </location>
</feature>
<dbReference type="InterPro" id="IPR001264">
    <property type="entry name" value="Glyco_trans_51"/>
</dbReference>
<gene>
    <name evidence="20" type="ORF">AB986_19035</name>
</gene>
<dbReference type="GO" id="GO:0009002">
    <property type="term" value="F:serine-type D-Ala-D-Ala carboxypeptidase activity"/>
    <property type="evidence" value="ECO:0007669"/>
    <property type="project" value="UniProtKB-EC"/>
</dbReference>
<keyword evidence="4" id="KW-0121">Carboxypeptidase</keyword>
<comment type="catalytic activity">
    <reaction evidence="17">
        <text>[GlcNAc-(1-&gt;4)-Mur2Ac(oyl-L-Ala-gamma-D-Glu-L-Lys-D-Ala-D-Ala)](n)-di-trans,octa-cis-undecaprenyl diphosphate + beta-D-GlcNAc-(1-&gt;4)-Mur2Ac(oyl-L-Ala-gamma-D-Glu-L-Lys-D-Ala-D-Ala)-di-trans,octa-cis-undecaprenyl diphosphate = [GlcNAc-(1-&gt;4)-Mur2Ac(oyl-L-Ala-gamma-D-Glu-L-Lys-D-Ala-D-Ala)](n+1)-di-trans,octa-cis-undecaprenyl diphosphate + di-trans,octa-cis-undecaprenyl diphosphate + H(+)</text>
        <dbReference type="Rhea" id="RHEA:23708"/>
        <dbReference type="Rhea" id="RHEA-COMP:9602"/>
        <dbReference type="Rhea" id="RHEA-COMP:9603"/>
        <dbReference type="ChEBI" id="CHEBI:15378"/>
        <dbReference type="ChEBI" id="CHEBI:58405"/>
        <dbReference type="ChEBI" id="CHEBI:60033"/>
        <dbReference type="ChEBI" id="CHEBI:78435"/>
        <dbReference type="EC" id="2.4.99.28"/>
    </reaction>
</comment>
<dbReference type="OrthoDB" id="9766909at2"/>
<organism evidence="20 21">
    <name type="scientific">Guptibacillus hwajinpoensis</name>
    <dbReference type="NCBI Taxonomy" id="208199"/>
    <lineage>
        <taxon>Bacteria</taxon>
        <taxon>Bacillati</taxon>
        <taxon>Bacillota</taxon>
        <taxon>Bacilli</taxon>
        <taxon>Bacillales</taxon>
        <taxon>Guptibacillaceae</taxon>
        <taxon>Guptibacillus</taxon>
    </lineage>
</organism>
<comment type="similarity">
    <text evidence="2">In the N-terminal section; belongs to the glycosyltransferase 51 family.</text>
</comment>
<evidence type="ECO:0000256" key="5">
    <source>
        <dbReference type="ARBA" id="ARBA00022670"/>
    </source>
</evidence>
<evidence type="ECO:0000256" key="15">
    <source>
        <dbReference type="ARBA" id="ARBA00023316"/>
    </source>
</evidence>
<keyword evidence="8" id="KW-0812">Transmembrane</keyword>
<dbReference type="PATRIC" id="fig|157733.3.peg.1761"/>
<keyword evidence="11" id="KW-0573">Peptidoglycan synthesis</keyword>
<dbReference type="GO" id="GO:0006508">
    <property type="term" value="P:proteolysis"/>
    <property type="evidence" value="ECO:0007669"/>
    <property type="project" value="UniProtKB-KW"/>
</dbReference>
<feature type="domain" description="Penicillin-binding protein transpeptidase" evidence="18">
    <location>
        <begin position="319"/>
        <end position="590"/>
    </location>
</feature>
<keyword evidence="3" id="KW-1003">Cell membrane</keyword>
<dbReference type="PANTHER" id="PTHR32282:SF32">
    <property type="entry name" value="PENICILLIN-BINDING PROTEIN 2A"/>
    <property type="match status" value="1"/>
</dbReference>
<dbReference type="STRING" id="157733.AB986_19035"/>
<dbReference type="GO" id="GO:0030288">
    <property type="term" value="C:outer membrane-bounded periplasmic space"/>
    <property type="evidence" value="ECO:0007669"/>
    <property type="project" value="TreeGrafter"/>
</dbReference>
<sequence length="732" mass="81359">MKKLGIGLFATAAVFLIGLLGYLGILLAGNYVIDEKKLVMNSATKLVDLEGELITKLYFENRDPVSIDDIPDHVKEAFIATEDSRFYDHHGLDIKAIGRALYRDILAGAKVEGGSTITQQLAKNVFLSNDKSWLRKTKEAVIAINLERNYSKNKILEMYLNQIYFGHGAYGIQSASKLYFNKSVSELGAEEGAMLAGLPKAPTNYSPINHPEESKERRDLVLSLMEKHDYLTAEETVRLQGKTLSLDVAEVTKEPAYLTYIDMTLEEAKTRYKLSNEEVLRGGYEIVVPMDVDLQKEAYSQFQNKAFFPGSSSETPPEGALTMMDSKSGGVVAVQGGREYVQKGLNHVTSKRQPGSAFKPIAVYGPALEKKEYSPYTLLKDEKIDYDGYSPSNYNNQYTGEVSLYDAVRTSANAPAVWLLNEMGISYSKKYLELGGLSIEDKDLKIALGGIDNGVSPFEMMEAYRPFAAEGKQIDPYFITKLFDHNGKLVGEAKQDEKKVYSKQTAWYMTRILEGVVKNGTATSGESKVDVAGKTGTTSYEEVSGGARDAWFVGFTPEIVGAVWIGYDRTTETNYLTGGSEYPVQLFKKVVNADINEESTVTFEKPSSVKDMEKPMTLPDVSDLSAKFDFLYGLPAIKLKWTPSADERVTYHIYEIKDGQRKQIAEVEGKGEYTRNSISFFGSVSYQVIPYNSLTDQEGSASNEASVSLFNRFKSDEKEKSNKEADESKETA</sequence>
<proteinExistence type="inferred from homology"/>
<dbReference type="AlphaFoldDB" id="A0A0J6CSP3"/>
<dbReference type="PANTHER" id="PTHR32282">
    <property type="entry name" value="BINDING PROTEIN TRANSPEPTIDASE, PUTATIVE-RELATED"/>
    <property type="match status" value="1"/>
</dbReference>
<evidence type="ECO:0000313" key="21">
    <source>
        <dbReference type="Proteomes" id="UP000035996"/>
    </source>
</evidence>
<dbReference type="RefSeq" id="WP_048313194.1">
    <property type="nucleotide sequence ID" value="NZ_CP119526.1"/>
</dbReference>
<evidence type="ECO:0000256" key="1">
    <source>
        <dbReference type="ARBA" id="ARBA00007090"/>
    </source>
</evidence>
<dbReference type="InterPro" id="IPR012338">
    <property type="entry name" value="Beta-lactam/transpept-like"/>
</dbReference>
<evidence type="ECO:0000256" key="8">
    <source>
        <dbReference type="ARBA" id="ARBA00022692"/>
    </source>
</evidence>
<dbReference type="Pfam" id="PF00905">
    <property type="entry name" value="Transpeptidase"/>
    <property type="match status" value="1"/>
</dbReference>
<evidence type="ECO:0000313" key="20">
    <source>
        <dbReference type="EMBL" id="KMM36218.1"/>
    </source>
</evidence>
<keyword evidence="10" id="KW-0133">Cell shape</keyword>
<dbReference type="GO" id="GO:0008955">
    <property type="term" value="F:peptidoglycan glycosyltransferase activity"/>
    <property type="evidence" value="ECO:0007669"/>
    <property type="project" value="UniProtKB-EC"/>
</dbReference>
<evidence type="ECO:0000256" key="4">
    <source>
        <dbReference type="ARBA" id="ARBA00022645"/>
    </source>
</evidence>
<keyword evidence="13" id="KW-0472">Membrane</keyword>
<dbReference type="FunFam" id="1.10.3810.10:FF:000001">
    <property type="entry name" value="Penicillin-binding protein 1A"/>
    <property type="match status" value="1"/>
</dbReference>